<keyword evidence="2" id="KW-1185">Reference proteome</keyword>
<proteinExistence type="predicted"/>
<dbReference type="PANTHER" id="PTHR35340:SF5">
    <property type="entry name" value="ASST-DOMAIN-CONTAINING PROTEIN"/>
    <property type="match status" value="1"/>
</dbReference>
<dbReference type="SUPFAM" id="SSF50998">
    <property type="entry name" value="Quinoprotein alcohol dehydrogenase-like"/>
    <property type="match status" value="1"/>
</dbReference>
<protein>
    <submittedName>
        <fullName evidence="1">Arylsulfotransferase family protein</fullName>
    </submittedName>
</protein>
<dbReference type="InterPro" id="IPR039535">
    <property type="entry name" value="ASST-like"/>
</dbReference>
<dbReference type="Proteomes" id="UP001575181">
    <property type="component" value="Unassembled WGS sequence"/>
</dbReference>
<sequence length="454" mass="51040">MDGNKIFFGLFLFSLVFLAFVGGSIATLGEVFPASYIRDAYRGANALMLKLSSQDHPYWSDLWAPTRTSEQGVTVHDEQRALEGLTLFTSGQGPKAYLLTMDGQVAHSWSRPYSTVWDESAAVRNPVPDDQTYLRKAHVFPDGDLLAIYIGVGDTPWGYGMVRLDQDSGVEWKNLDQFHHDFVVAGDGRIFGLTHSFRNKRLEDVEHLKPPFLEDFLVVVSPDGETVKKISLPEAINDSEFRRLLWRIPYYSLEDPLHTNSVEYIDGEAASRLAKKIPQVEEGQVLLSFRELAGGAIALLDLETEKIVWALRGAWLSQHDPDILANGNILLFDNRGHFGTGHRSRVVEVDPSTGGIVWSYSGSEKRPMESRLRGAQQRLSNGNTLITESNGGRLLEVTPEGDLVWEYIIPVRAFDQKSFTPVVSWGERIAPEAFTAEFRKQFQKRRLVKGQVQE</sequence>
<dbReference type="InterPro" id="IPR053143">
    <property type="entry name" value="Arylsulfate_ST"/>
</dbReference>
<evidence type="ECO:0000313" key="2">
    <source>
        <dbReference type="Proteomes" id="UP001575181"/>
    </source>
</evidence>
<dbReference type="Gene3D" id="2.130.10.10">
    <property type="entry name" value="YVTN repeat-like/Quinoprotein amine dehydrogenase"/>
    <property type="match status" value="1"/>
</dbReference>
<dbReference type="EMBL" id="JBGUAW010000006">
    <property type="protein sequence ID" value="MFA9461130.1"/>
    <property type="molecule type" value="Genomic_DNA"/>
</dbReference>
<gene>
    <name evidence="1" type="ORF">ACERLL_09870</name>
</gene>
<comment type="caution">
    <text evidence="1">The sequence shown here is derived from an EMBL/GenBank/DDBJ whole genome shotgun (WGS) entry which is preliminary data.</text>
</comment>
<name>A0ABV4TX51_9GAMM</name>
<dbReference type="PANTHER" id="PTHR35340">
    <property type="entry name" value="PQQ ENZYME REPEAT PROTEIN-RELATED"/>
    <property type="match status" value="1"/>
</dbReference>
<accession>A0ABV4TX51</accession>
<evidence type="ECO:0000313" key="1">
    <source>
        <dbReference type="EMBL" id="MFA9461130.1"/>
    </source>
</evidence>
<dbReference type="InterPro" id="IPR011047">
    <property type="entry name" value="Quinoprotein_ADH-like_sf"/>
</dbReference>
<dbReference type="Pfam" id="PF14269">
    <property type="entry name" value="Arylsulfotran_2"/>
    <property type="match status" value="1"/>
</dbReference>
<dbReference type="InterPro" id="IPR015943">
    <property type="entry name" value="WD40/YVTN_repeat-like_dom_sf"/>
</dbReference>
<dbReference type="RefSeq" id="WP_373655916.1">
    <property type="nucleotide sequence ID" value="NZ_JBGUAW010000006.1"/>
</dbReference>
<organism evidence="1 2">
    <name type="scientific">Thiohalorhabdus methylotrophus</name>
    <dbReference type="NCBI Taxonomy" id="3242694"/>
    <lineage>
        <taxon>Bacteria</taxon>
        <taxon>Pseudomonadati</taxon>
        <taxon>Pseudomonadota</taxon>
        <taxon>Gammaproteobacteria</taxon>
        <taxon>Thiohalorhabdales</taxon>
        <taxon>Thiohalorhabdaceae</taxon>
        <taxon>Thiohalorhabdus</taxon>
    </lineage>
</organism>
<reference evidence="1 2" key="1">
    <citation type="submission" date="2024-08" db="EMBL/GenBank/DDBJ databases">
        <title>Whole-genome sequencing of halo(alkali)philic microorganisms from hypersaline lakes.</title>
        <authorList>
            <person name="Sorokin D.Y."/>
            <person name="Merkel A.Y."/>
            <person name="Messina E."/>
            <person name="Yakimov M."/>
        </authorList>
    </citation>
    <scope>NUCLEOTIDE SEQUENCE [LARGE SCALE GENOMIC DNA]</scope>
    <source>
        <strain evidence="1 2">Cl-TMA</strain>
    </source>
</reference>